<feature type="compositionally biased region" description="Basic and acidic residues" evidence="1">
    <location>
        <begin position="29"/>
        <end position="82"/>
    </location>
</feature>
<dbReference type="RefSeq" id="WP_258824033.1">
    <property type="nucleotide sequence ID" value="NZ_JANUHB010000005.1"/>
</dbReference>
<dbReference type="Proteomes" id="UP001206126">
    <property type="component" value="Unassembled WGS sequence"/>
</dbReference>
<gene>
    <name evidence="3" type="ORF">NX774_19995</name>
</gene>
<proteinExistence type="predicted"/>
<feature type="signal peptide" evidence="2">
    <location>
        <begin position="1"/>
        <end position="23"/>
    </location>
</feature>
<name>A0ABT2DFV2_9BURK</name>
<keyword evidence="4" id="KW-1185">Reference proteome</keyword>
<accession>A0ABT2DFV2</accession>
<reference evidence="3 4" key="1">
    <citation type="submission" date="2022-08" db="EMBL/GenBank/DDBJ databases">
        <title>Reclassification of Massilia species as members of the genera Telluria, Duganella, Pseudoduganella, Mokoshia gen. nov. and Zemynaea gen. nov. using orthogonal and non-orthogonal genome-based approaches.</title>
        <authorList>
            <person name="Bowman J.P."/>
        </authorList>
    </citation>
    <scope>NUCLEOTIDE SEQUENCE [LARGE SCALE GENOMIC DNA]</scope>
    <source>
        <strain evidence="3 4">JCM 31605</strain>
    </source>
</reference>
<dbReference type="EMBL" id="JANUHB010000005">
    <property type="protein sequence ID" value="MCS0810210.1"/>
    <property type="molecule type" value="Genomic_DNA"/>
</dbReference>
<evidence type="ECO:0000313" key="3">
    <source>
        <dbReference type="EMBL" id="MCS0810210.1"/>
    </source>
</evidence>
<dbReference type="Pfam" id="PF11776">
    <property type="entry name" value="RcnB"/>
    <property type="match status" value="1"/>
</dbReference>
<sequence>MSKKFFVPALVAAMLSSSVSVMAQERGYHNERDNSWQQRDERYQRNDERYERNDQRYRRDDDRYRRDERMQGDRRDDRHDGARGGWGRTESFSSGYDGYGPDHNLHRGERLPSRYRTHQYVVDNWRAHRLTPPPRGHRWVQVGADYVLVAAATGLIVSAVSGQ</sequence>
<feature type="chain" id="PRO_5047097159" evidence="2">
    <location>
        <begin position="24"/>
        <end position="163"/>
    </location>
</feature>
<dbReference type="Gene3D" id="3.10.450.160">
    <property type="entry name" value="inner membrane protein cigr"/>
    <property type="match status" value="1"/>
</dbReference>
<evidence type="ECO:0000313" key="4">
    <source>
        <dbReference type="Proteomes" id="UP001206126"/>
    </source>
</evidence>
<feature type="region of interest" description="Disordered" evidence="1">
    <location>
        <begin position="29"/>
        <end position="93"/>
    </location>
</feature>
<evidence type="ECO:0000256" key="2">
    <source>
        <dbReference type="SAM" id="SignalP"/>
    </source>
</evidence>
<protein>
    <submittedName>
        <fullName evidence="3">RcnB family protein</fullName>
    </submittedName>
</protein>
<dbReference type="InterPro" id="IPR024572">
    <property type="entry name" value="RcnB"/>
</dbReference>
<comment type="caution">
    <text evidence="3">The sequence shown here is derived from an EMBL/GenBank/DDBJ whole genome shotgun (WGS) entry which is preliminary data.</text>
</comment>
<evidence type="ECO:0000256" key="1">
    <source>
        <dbReference type="SAM" id="MobiDB-lite"/>
    </source>
</evidence>
<organism evidence="3 4">
    <name type="scientific">Massilia agilis</name>
    <dbReference type="NCBI Taxonomy" id="1811226"/>
    <lineage>
        <taxon>Bacteria</taxon>
        <taxon>Pseudomonadati</taxon>
        <taxon>Pseudomonadota</taxon>
        <taxon>Betaproteobacteria</taxon>
        <taxon>Burkholderiales</taxon>
        <taxon>Oxalobacteraceae</taxon>
        <taxon>Telluria group</taxon>
        <taxon>Massilia</taxon>
    </lineage>
</organism>
<keyword evidence="2" id="KW-0732">Signal</keyword>